<proteinExistence type="predicted"/>
<feature type="domain" description="BT4734-like N-terminal" evidence="2">
    <location>
        <begin position="72"/>
        <end position="196"/>
    </location>
</feature>
<keyword evidence="4" id="KW-1185">Reference proteome</keyword>
<evidence type="ECO:0000259" key="2">
    <source>
        <dbReference type="Pfam" id="PF08800"/>
    </source>
</evidence>
<evidence type="ECO:0000256" key="1">
    <source>
        <dbReference type="SAM" id="MobiDB-lite"/>
    </source>
</evidence>
<reference evidence="3 4" key="1">
    <citation type="submission" date="2022-10" db="EMBL/GenBank/DDBJ databases">
        <title>Luteolibacter arcticus strain CCTCC AB 2014275, whole genome shotgun sequencing project.</title>
        <authorList>
            <person name="Zhao G."/>
            <person name="Shen L."/>
        </authorList>
    </citation>
    <scope>NUCLEOTIDE SEQUENCE [LARGE SCALE GENOMIC DNA]</scope>
    <source>
        <strain evidence="3 4">CCTCC AB 2014275</strain>
    </source>
</reference>
<dbReference type="Pfam" id="PF08800">
    <property type="entry name" value="BT4734-like_N"/>
    <property type="match status" value="1"/>
</dbReference>
<evidence type="ECO:0000313" key="3">
    <source>
        <dbReference type="EMBL" id="MCW1921305.1"/>
    </source>
</evidence>
<sequence length="843" mass="93108">MSIPIKELLAGRKAPPKSFNPSIDYYNSAKAKSPRGVTTLRDFFEAVRSDEYAESVSKIRECIAHGVDPGELKKALPAVSISGTVTTGGRSGAATEGRFQHSGLLQIDLDGKDNPNWSLGAMREALMADPHVVSVLTSASGTGVKGFARISPDVDLHLGSFLAAERHFTAVGLVIDKACKDPVRLCFVSHDPDAWFRDDEARILEPLTEADVENGDGLILHETGPRPPTLHDLESMLSCIPKGMHYDEWNKILSAAFAQFGESAIPYLEAWDMRKPGEMPYKLKTRMKDFGFGTLVMRAKENGWAPTVESSIAPRSPKTPAAPSKPEAKSSDKSLIPPHVFPIPANEIGHDLAARHIFSVIGPTNRLFMRGVTAHEVAQEPAGDFTLLPVNPERFVSMLETFGKRVMRREVREDGIVRWRSTVFPAASAKVALLTDAAREVLPTIRQLVNAPVIIPKGESGVEVIGKGYHPHAGGTFITSGHVPDEVPLEEAKRLLMMTLEDFDFPAGGDASRAVASMISPAMKIGGWIEDDFPLDIAEADQSQSGKTYRQKMICAIYRESPSAITQAAGGVGSLDERVSTALITGRPFISFDNFRGRMDSQILETAIRGLGKVSARALRVAADIDCTPFLWQLSTNGAELTRDLANRSIITRIRKRDDSHSFKVYPEGDILAHIRHNQPLFLGAVQAVIREWVTRGRLMTTECRHDFRVWCRCMDWIVQNIFDLPPLLDGHREEQMRTANPKLQWVREIINAIVADGYGGEHLSASDLWDAAEEHDIPLPGRQASNEAGEVRVGKLLARLFKESNGDAITVDGRILERETVTEYEPITRNRRERRMYRISDV</sequence>
<dbReference type="RefSeq" id="WP_264485414.1">
    <property type="nucleotide sequence ID" value="NZ_JAPDDT010000001.1"/>
</dbReference>
<feature type="region of interest" description="Disordered" evidence="1">
    <location>
        <begin position="306"/>
        <end position="336"/>
    </location>
</feature>
<gene>
    <name evidence="3" type="ORF">OKA05_02000</name>
</gene>
<dbReference type="InterPro" id="IPR014907">
    <property type="entry name" value="BT4734-like_N"/>
</dbReference>
<comment type="caution">
    <text evidence="3">The sequence shown here is derived from an EMBL/GenBank/DDBJ whole genome shotgun (WGS) entry which is preliminary data.</text>
</comment>
<name>A0ABT3GDC8_9BACT</name>
<organism evidence="3 4">
    <name type="scientific">Luteolibacter arcticus</name>
    <dbReference type="NCBI Taxonomy" id="1581411"/>
    <lineage>
        <taxon>Bacteria</taxon>
        <taxon>Pseudomonadati</taxon>
        <taxon>Verrucomicrobiota</taxon>
        <taxon>Verrucomicrobiia</taxon>
        <taxon>Verrucomicrobiales</taxon>
        <taxon>Verrucomicrobiaceae</taxon>
        <taxon>Luteolibacter</taxon>
    </lineage>
</organism>
<accession>A0ABT3GDC8</accession>
<evidence type="ECO:0000313" key="4">
    <source>
        <dbReference type="Proteomes" id="UP001320876"/>
    </source>
</evidence>
<dbReference type="Proteomes" id="UP001320876">
    <property type="component" value="Unassembled WGS sequence"/>
</dbReference>
<dbReference type="EMBL" id="JAPDDT010000001">
    <property type="protein sequence ID" value="MCW1921305.1"/>
    <property type="molecule type" value="Genomic_DNA"/>
</dbReference>
<protein>
    <recommendedName>
        <fullName evidence="2">BT4734-like N-terminal domain-containing protein</fullName>
    </recommendedName>
</protein>